<dbReference type="STRING" id="1797472.A2215_01525"/>
<reference evidence="1 2" key="1">
    <citation type="journal article" date="2016" name="Nat. Commun.">
        <title>Thousands of microbial genomes shed light on interconnected biogeochemical processes in an aquifer system.</title>
        <authorList>
            <person name="Anantharaman K."/>
            <person name="Brown C.T."/>
            <person name="Hug L.A."/>
            <person name="Sharon I."/>
            <person name="Castelle C.J."/>
            <person name="Probst A.J."/>
            <person name="Thomas B.C."/>
            <person name="Singh A."/>
            <person name="Wilkins M.J."/>
            <person name="Karaoz U."/>
            <person name="Brodie E.L."/>
            <person name="Williams K.H."/>
            <person name="Hubbard S.S."/>
            <person name="Banfield J.F."/>
        </authorList>
    </citation>
    <scope>NUCLEOTIDE SEQUENCE [LARGE SCALE GENOMIC DNA]</scope>
</reference>
<evidence type="ECO:0000313" key="2">
    <source>
        <dbReference type="Proteomes" id="UP000178583"/>
    </source>
</evidence>
<dbReference type="AlphaFoldDB" id="A0A1F5E6Z2"/>
<sequence>MNESTSDFITRKNRDWEKNDIVRTKNITRRFNLIWKREAWTFMPQSNYNEKVFVIERLRKMKIDGKIKGHGENLGEVEYRIGYFIVGKIGRARGRWVWGQFCPLLPAQDLIELLGKAKEEKTILCT</sequence>
<organism evidence="1 2">
    <name type="scientific">Candidatus Berkelbacteria bacterium RIFOXYA2_FULL_43_10</name>
    <dbReference type="NCBI Taxonomy" id="1797472"/>
    <lineage>
        <taxon>Bacteria</taxon>
        <taxon>Candidatus Berkelbacteria</taxon>
    </lineage>
</organism>
<name>A0A1F5E6Z2_9BACT</name>
<accession>A0A1F5E6Z2</accession>
<comment type="caution">
    <text evidence="1">The sequence shown here is derived from an EMBL/GenBank/DDBJ whole genome shotgun (WGS) entry which is preliminary data.</text>
</comment>
<evidence type="ECO:0000313" key="1">
    <source>
        <dbReference type="EMBL" id="OGD63128.1"/>
    </source>
</evidence>
<proteinExistence type="predicted"/>
<protein>
    <submittedName>
        <fullName evidence="1">Uncharacterized protein</fullName>
    </submittedName>
</protein>
<dbReference type="EMBL" id="MEZY01000038">
    <property type="protein sequence ID" value="OGD63128.1"/>
    <property type="molecule type" value="Genomic_DNA"/>
</dbReference>
<dbReference type="Proteomes" id="UP000178583">
    <property type="component" value="Unassembled WGS sequence"/>
</dbReference>
<gene>
    <name evidence="1" type="ORF">A2215_01525</name>
</gene>